<dbReference type="InterPro" id="IPR000182">
    <property type="entry name" value="GNAT_dom"/>
</dbReference>
<dbReference type="OrthoDB" id="9798006at2"/>
<gene>
    <name evidence="4" type="ORF">FZC85_15125</name>
</gene>
<dbReference type="AlphaFoldDB" id="A0A5D4UBZ1"/>
<accession>A0A5D4UBZ1</accession>
<dbReference type="PANTHER" id="PTHR43072">
    <property type="entry name" value="N-ACETYLTRANSFERASE"/>
    <property type="match status" value="1"/>
</dbReference>
<organism evidence="4 5">
    <name type="scientific">Rossellomorea aquimaris</name>
    <dbReference type="NCBI Taxonomy" id="189382"/>
    <lineage>
        <taxon>Bacteria</taxon>
        <taxon>Bacillati</taxon>
        <taxon>Bacillota</taxon>
        <taxon>Bacilli</taxon>
        <taxon>Bacillales</taxon>
        <taxon>Bacillaceae</taxon>
        <taxon>Rossellomorea</taxon>
    </lineage>
</organism>
<dbReference type="Gene3D" id="3.40.630.30">
    <property type="match status" value="1"/>
</dbReference>
<dbReference type="Proteomes" id="UP000324269">
    <property type="component" value="Unassembled WGS sequence"/>
</dbReference>
<proteinExistence type="predicted"/>
<evidence type="ECO:0000313" key="5">
    <source>
        <dbReference type="Proteomes" id="UP000324269"/>
    </source>
</evidence>
<dbReference type="RefSeq" id="WP_148969328.1">
    <property type="nucleotide sequence ID" value="NZ_CANLNA010000002.1"/>
</dbReference>
<dbReference type="GO" id="GO:0016747">
    <property type="term" value="F:acyltransferase activity, transferring groups other than amino-acyl groups"/>
    <property type="evidence" value="ECO:0007669"/>
    <property type="project" value="InterPro"/>
</dbReference>
<protein>
    <submittedName>
        <fullName evidence="4">N-acetyltransferase</fullName>
    </submittedName>
</protein>
<sequence length="165" mass="18824">MKIQAMLPSVWEQVSNIYLEGINTGNATFQKEVPSWEDWDDAHLKDCRIVAVIDGQIVGWAALSPISRRCIYAGVTEVSVYVSMKYNRKGIGSALMKSLIEQSEEHGIWTLQSGVFPENLSSIHLHKKYGFREVGIRERIGRLDGIWRDVVLLERRSDRVGNEDY</sequence>
<keyword evidence="2" id="KW-0012">Acyltransferase</keyword>
<dbReference type="CDD" id="cd04301">
    <property type="entry name" value="NAT_SF"/>
    <property type="match status" value="1"/>
</dbReference>
<dbReference type="PANTHER" id="PTHR43072:SF23">
    <property type="entry name" value="UPF0039 PROTEIN C11D3.02C"/>
    <property type="match status" value="1"/>
</dbReference>
<dbReference type="Pfam" id="PF00583">
    <property type="entry name" value="Acetyltransf_1"/>
    <property type="match status" value="1"/>
</dbReference>
<evidence type="ECO:0000313" key="4">
    <source>
        <dbReference type="EMBL" id="TYS84906.1"/>
    </source>
</evidence>
<dbReference type="EMBL" id="VTEZ01000004">
    <property type="protein sequence ID" value="TYS84906.1"/>
    <property type="molecule type" value="Genomic_DNA"/>
</dbReference>
<dbReference type="PROSITE" id="PS51186">
    <property type="entry name" value="GNAT"/>
    <property type="match status" value="1"/>
</dbReference>
<evidence type="ECO:0000256" key="1">
    <source>
        <dbReference type="ARBA" id="ARBA00022679"/>
    </source>
</evidence>
<dbReference type="InterPro" id="IPR016181">
    <property type="entry name" value="Acyl_CoA_acyltransferase"/>
</dbReference>
<dbReference type="SUPFAM" id="SSF55729">
    <property type="entry name" value="Acyl-CoA N-acyltransferases (Nat)"/>
    <property type="match status" value="1"/>
</dbReference>
<comment type="caution">
    <text evidence="4">The sequence shown here is derived from an EMBL/GenBank/DDBJ whole genome shotgun (WGS) entry which is preliminary data.</text>
</comment>
<evidence type="ECO:0000259" key="3">
    <source>
        <dbReference type="PROSITE" id="PS51186"/>
    </source>
</evidence>
<keyword evidence="1 4" id="KW-0808">Transferase</keyword>
<feature type="domain" description="N-acetyltransferase" evidence="3">
    <location>
        <begin position="1"/>
        <end position="157"/>
    </location>
</feature>
<name>A0A5D4UBZ1_9BACI</name>
<evidence type="ECO:0000256" key="2">
    <source>
        <dbReference type="ARBA" id="ARBA00023315"/>
    </source>
</evidence>
<reference evidence="4 5" key="1">
    <citation type="submission" date="2019-08" db="EMBL/GenBank/DDBJ databases">
        <title>Bacillus genomes from the desert of Cuatro Cienegas, Coahuila.</title>
        <authorList>
            <person name="Olmedo-Alvarez G."/>
        </authorList>
    </citation>
    <scope>NUCLEOTIDE SEQUENCE [LARGE SCALE GENOMIC DNA]</scope>
    <source>
        <strain evidence="4 5">CH87b_3T</strain>
    </source>
</reference>